<dbReference type="Proteomes" id="UP000006727">
    <property type="component" value="Chromosome 19"/>
</dbReference>
<dbReference type="PANTHER" id="PTHR31533">
    <property type="entry name" value="GPI-ANCHORED PROTEIN LLG1-RELATED-RELATED"/>
    <property type="match status" value="1"/>
</dbReference>
<evidence type="ECO:0000256" key="1">
    <source>
        <dbReference type="SAM" id="SignalP"/>
    </source>
</evidence>
<dbReference type="InterPro" id="IPR039307">
    <property type="entry name" value="LORELEI-like"/>
</dbReference>
<dbReference type="KEGG" id="ppp:112295951"/>
<evidence type="ECO:0000259" key="2">
    <source>
        <dbReference type="Pfam" id="PF26578"/>
    </source>
</evidence>
<reference evidence="3 5" key="2">
    <citation type="journal article" date="2018" name="Plant J.">
        <title>The Physcomitrella patens chromosome-scale assembly reveals moss genome structure and evolution.</title>
        <authorList>
            <person name="Lang D."/>
            <person name="Ullrich K.K."/>
            <person name="Murat F."/>
            <person name="Fuchs J."/>
            <person name="Jenkins J."/>
            <person name="Haas F.B."/>
            <person name="Piednoel M."/>
            <person name="Gundlach H."/>
            <person name="Van Bel M."/>
            <person name="Meyberg R."/>
            <person name="Vives C."/>
            <person name="Morata J."/>
            <person name="Symeonidi A."/>
            <person name="Hiss M."/>
            <person name="Muchero W."/>
            <person name="Kamisugi Y."/>
            <person name="Saleh O."/>
            <person name="Blanc G."/>
            <person name="Decker E.L."/>
            <person name="van Gessel N."/>
            <person name="Grimwood J."/>
            <person name="Hayes R.D."/>
            <person name="Graham S.W."/>
            <person name="Gunter L.E."/>
            <person name="McDaniel S.F."/>
            <person name="Hoernstein S.N.W."/>
            <person name="Larsson A."/>
            <person name="Li F.W."/>
            <person name="Perroud P.F."/>
            <person name="Phillips J."/>
            <person name="Ranjan P."/>
            <person name="Rokshar D.S."/>
            <person name="Rothfels C.J."/>
            <person name="Schneider L."/>
            <person name="Shu S."/>
            <person name="Stevenson D.W."/>
            <person name="Thummler F."/>
            <person name="Tillich M."/>
            <person name="Villarreal Aguilar J.C."/>
            <person name="Widiez T."/>
            <person name="Wong G.K."/>
            <person name="Wymore A."/>
            <person name="Zhang Y."/>
            <person name="Zimmer A.D."/>
            <person name="Quatrano R.S."/>
            <person name="Mayer K.F.X."/>
            <person name="Goodstein D."/>
            <person name="Casacuberta J.M."/>
            <person name="Vandepoele K."/>
            <person name="Reski R."/>
            <person name="Cuming A.C."/>
            <person name="Tuskan G.A."/>
            <person name="Maumus F."/>
            <person name="Salse J."/>
            <person name="Schmutz J."/>
            <person name="Rensing S.A."/>
        </authorList>
    </citation>
    <scope>NUCLEOTIDE SEQUENCE [LARGE SCALE GENOMIC DNA]</scope>
    <source>
        <strain evidence="4 5">cv. Gransden 2004</strain>
    </source>
</reference>
<organism evidence="3">
    <name type="scientific">Physcomitrium patens</name>
    <name type="common">Spreading-leaved earth moss</name>
    <name type="synonym">Physcomitrella patens</name>
    <dbReference type="NCBI Taxonomy" id="3218"/>
    <lineage>
        <taxon>Eukaryota</taxon>
        <taxon>Viridiplantae</taxon>
        <taxon>Streptophyta</taxon>
        <taxon>Embryophyta</taxon>
        <taxon>Bryophyta</taxon>
        <taxon>Bryophytina</taxon>
        <taxon>Bryopsida</taxon>
        <taxon>Funariidae</taxon>
        <taxon>Funariales</taxon>
        <taxon>Funariaceae</taxon>
        <taxon>Physcomitrium</taxon>
    </lineage>
</organism>
<dbReference type="EnsemblPlants" id="Pp3c19_14210V3.1">
    <property type="protein sequence ID" value="Pp3c19_14210V3.1"/>
    <property type="gene ID" value="Pp3c19_14210"/>
</dbReference>
<dbReference type="Gramene" id="Pp3c19_14210V3.1">
    <property type="protein sequence ID" value="Pp3c19_14210V3.1"/>
    <property type="gene ID" value="Pp3c19_14210"/>
</dbReference>
<dbReference type="InterPro" id="IPR058888">
    <property type="entry name" value="LLG1-like"/>
</dbReference>
<feature type="chain" id="PRO_5043158023" description="GPI-anchored protein LLG1-like domain-containing protein" evidence="1">
    <location>
        <begin position="27"/>
        <end position="137"/>
    </location>
</feature>
<keyword evidence="1" id="KW-0732">Signal</keyword>
<accession>A0A2K1IYE1</accession>
<dbReference type="OrthoDB" id="585255at2759"/>
<reference evidence="4" key="3">
    <citation type="submission" date="2020-12" db="UniProtKB">
        <authorList>
            <consortium name="EnsemblPlants"/>
        </authorList>
    </citation>
    <scope>IDENTIFICATION</scope>
</reference>
<name>A0A2K1IYE1_PHYPA</name>
<proteinExistence type="predicted"/>
<protein>
    <recommendedName>
        <fullName evidence="2">GPI-anchored protein LLG1-like domain-containing protein</fullName>
    </recommendedName>
</protein>
<evidence type="ECO:0000313" key="3">
    <source>
        <dbReference type="EMBL" id="PNR34296.1"/>
    </source>
</evidence>
<dbReference type="AlphaFoldDB" id="A0A2K1IYE1"/>
<feature type="signal peptide" evidence="1">
    <location>
        <begin position="1"/>
        <end position="26"/>
    </location>
</feature>
<sequence length="137" mass="14551">MERHARFGLVAFLAVIVLCLPAFSECGRVVGLTRASTEAAESAYYSKAFTEYCPTDFSKVSYDDVKSACPANAGQGATAACCAAFNAKACQYEAQVNNFGSMCPMLFINYLGVAGPYPAGYFVGPCVDGTKGFCIRK</sequence>
<dbReference type="PANTHER" id="PTHR31533:SF28">
    <property type="entry name" value="BIFUNCTIONAL INHIBITOR_PLANT LIPID TRANSFER PROTEIN_SEED STORAGE HELICAL DOMAIN-CONTAINING PROTEIN"/>
    <property type="match status" value="1"/>
</dbReference>
<dbReference type="GeneID" id="112295951"/>
<dbReference type="Pfam" id="PF26578">
    <property type="entry name" value="LLG1"/>
    <property type="match status" value="1"/>
</dbReference>
<reference evidence="3 5" key="1">
    <citation type="journal article" date="2008" name="Science">
        <title>The Physcomitrella genome reveals evolutionary insights into the conquest of land by plants.</title>
        <authorList>
            <person name="Rensing S."/>
            <person name="Lang D."/>
            <person name="Zimmer A."/>
            <person name="Terry A."/>
            <person name="Salamov A."/>
            <person name="Shapiro H."/>
            <person name="Nishiyama T."/>
            <person name="Perroud P.-F."/>
            <person name="Lindquist E."/>
            <person name="Kamisugi Y."/>
            <person name="Tanahashi T."/>
            <person name="Sakakibara K."/>
            <person name="Fujita T."/>
            <person name="Oishi K."/>
            <person name="Shin-I T."/>
            <person name="Kuroki Y."/>
            <person name="Toyoda A."/>
            <person name="Suzuki Y."/>
            <person name="Hashimoto A."/>
            <person name="Yamaguchi K."/>
            <person name="Sugano A."/>
            <person name="Kohara Y."/>
            <person name="Fujiyama A."/>
            <person name="Anterola A."/>
            <person name="Aoki S."/>
            <person name="Ashton N."/>
            <person name="Barbazuk W.B."/>
            <person name="Barker E."/>
            <person name="Bennetzen J."/>
            <person name="Bezanilla M."/>
            <person name="Blankenship R."/>
            <person name="Cho S.H."/>
            <person name="Dutcher S."/>
            <person name="Estelle M."/>
            <person name="Fawcett J.A."/>
            <person name="Gundlach H."/>
            <person name="Hanada K."/>
            <person name="Heyl A."/>
            <person name="Hicks K.A."/>
            <person name="Hugh J."/>
            <person name="Lohr M."/>
            <person name="Mayer K."/>
            <person name="Melkozernov A."/>
            <person name="Murata T."/>
            <person name="Nelson D."/>
            <person name="Pils B."/>
            <person name="Prigge M."/>
            <person name="Reiss B."/>
            <person name="Renner T."/>
            <person name="Rombauts S."/>
            <person name="Rushton P."/>
            <person name="Sanderfoot A."/>
            <person name="Schween G."/>
            <person name="Shiu S.-H."/>
            <person name="Stueber K."/>
            <person name="Theodoulou F.L."/>
            <person name="Tu H."/>
            <person name="Van de Peer Y."/>
            <person name="Verrier P.J."/>
            <person name="Waters E."/>
            <person name="Wood A."/>
            <person name="Yang L."/>
            <person name="Cove D."/>
            <person name="Cuming A."/>
            <person name="Hasebe M."/>
            <person name="Lucas S."/>
            <person name="Mishler D.B."/>
            <person name="Reski R."/>
            <person name="Grigoriev I."/>
            <person name="Quatrano R.S."/>
            <person name="Boore J.L."/>
        </authorList>
    </citation>
    <scope>NUCLEOTIDE SEQUENCE [LARGE SCALE GENOMIC DNA]</scope>
    <source>
        <strain evidence="4 5">cv. Gransden 2004</strain>
    </source>
</reference>
<feature type="domain" description="GPI-anchored protein LLG1-like" evidence="2">
    <location>
        <begin position="56"/>
        <end position="133"/>
    </location>
</feature>
<keyword evidence="5" id="KW-1185">Reference proteome</keyword>
<evidence type="ECO:0000313" key="4">
    <source>
        <dbReference type="EnsemblPlants" id="Pp3c19_14210V3.1"/>
    </source>
</evidence>
<dbReference type="RefSeq" id="XP_024403763.1">
    <property type="nucleotide sequence ID" value="XM_024547995.2"/>
</dbReference>
<dbReference type="EMBL" id="ABEU02000019">
    <property type="protein sequence ID" value="PNR34296.1"/>
    <property type="molecule type" value="Genomic_DNA"/>
</dbReference>
<evidence type="ECO:0000313" key="5">
    <source>
        <dbReference type="Proteomes" id="UP000006727"/>
    </source>
</evidence>
<gene>
    <name evidence="4" type="primary">LOC112295951</name>
    <name evidence="3" type="ORF">PHYPA_024113</name>
</gene>